<dbReference type="Proteomes" id="UP000633219">
    <property type="component" value="Unassembled WGS sequence"/>
</dbReference>
<comment type="subunit">
    <text evidence="12">Monomer. Probably contacts ribosomal proteins L1, L5, L33 and S7, the 16S and 23S rRNA and the P-site containing tRNA(fMet).</text>
</comment>
<evidence type="ECO:0000313" key="14">
    <source>
        <dbReference type="EMBL" id="MBL0374501.1"/>
    </source>
</evidence>
<evidence type="ECO:0000313" key="15">
    <source>
        <dbReference type="Proteomes" id="UP000633219"/>
    </source>
</evidence>
<dbReference type="PROSITE" id="PS50893">
    <property type="entry name" value="ABC_TRANSPORTER_2"/>
    <property type="match status" value="2"/>
</dbReference>
<keyword evidence="5 12" id="KW-0677">Repeat</keyword>
<dbReference type="FunFam" id="3.40.50.300:FF:000183">
    <property type="entry name" value="ABC transporter ATP-binding protein yjjK"/>
    <property type="match status" value="1"/>
</dbReference>
<comment type="caution">
    <text evidence="14">The sequence shown here is derived from an EMBL/GenBank/DDBJ whole genome shotgun (WGS) entry which is preliminary data.</text>
</comment>
<keyword evidence="8 12" id="KW-0067">ATP-binding</keyword>
<comment type="similarity">
    <text evidence="1 12">Belongs to the ABC transporter superfamily. ABCF family. Translational throttle EttA subfamily.</text>
</comment>
<dbReference type="RefSeq" id="WP_201663035.1">
    <property type="nucleotide sequence ID" value="NZ_JAEQNC010000013.1"/>
</dbReference>
<dbReference type="NCBIfam" id="NF008775">
    <property type="entry name" value="PRK11819.1"/>
    <property type="match status" value="1"/>
</dbReference>
<dbReference type="SMART" id="SM00382">
    <property type="entry name" value="AAA"/>
    <property type="match status" value="2"/>
</dbReference>
<reference evidence="14" key="1">
    <citation type="submission" date="2021-01" db="EMBL/GenBank/DDBJ databases">
        <title>Rhizobium sp. strain KVB221 16S ribosomal RNA gene Genome sequencing and assembly.</title>
        <authorList>
            <person name="Kang M."/>
        </authorList>
    </citation>
    <scope>NUCLEOTIDE SEQUENCE</scope>
    <source>
        <strain evidence="14">KVB221</strain>
    </source>
</reference>
<evidence type="ECO:0000256" key="7">
    <source>
        <dbReference type="ARBA" id="ARBA00022801"/>
    </source>
</evidence>
<dbReference type="EC" id="3.6.1.-" evidence="12"/>
<keyword evidence="15" id="KW-1185">Reference proteome</keyword>
<dbReference type="GO" id="GO:0043022">
    <property type="term" value="F:ribosome binding"/>
    <property type="evidence" value="ECO:0007669"/>
    <property type="project" value="UniProtKB-UniRule"/>
</dbReference>
<comment type="domain">
    <text evidence="12">The P-site tRNA interaction motif (PtIM domain) probably interacts with the P-site tRNA(fMet) as well as the 23S rRNA.</text>
</comment>
<feature type="domain" description="ABC transporter" evidence="13">
    <location>
        <begin position="318"/>
        <end position="535"/>
    </location>
</feature>
<evidence type="ECO:0000256" key="8">
    <source>
        <dbReference type="ARBA" id="ARBA00022840"/>
    </source>
</evidence>
<dbReference type="GO" id="GO:0005524">
    <property type="term" value="F:ATP binding"/>
    <property type="evidence" value="ECO:0007669"/>
    <property type="project" value="UniProtKB-UniRule"/>
</dbReference>
<dbReference type="NCBIfam" id="TIGR03719">
    <property type="entry name" value="ABC_ABC_ChvD"/>
    <property type="match status" value="1"/>
</dbReference>
<keyword evidence="4 12" id="KW-0699">rRNA-binding</keyword>
<evidence type="ECO:0000259" key="13">
    <source>
        <dbReference type="PROSITE" id="PS50893"/>
    </source>
</evidence>
<organism evidence="14 15">
    <name type="scientific">Rhizobium setariae</name>
    <dbReference type="NCBI Taxonomy" id="2801340"/>
    <lineage>
        <taxon>Bacteria</taxon>
        <taxon>Pseudomonadati</taxon>
        <taxon>Pseudomonadota</taxon>
        <taxon>Alphaproteobacteria</taxon>
        <taxon>Hyphomicrobiales</taxon>
        <taxon>Rhizobiaceae</taxon>
        <taxon>Rhizobium/Agrobacterium group</taxon>
        <taxon>Rhizobium</taxon>
    </lineage>
</organism>
<comment type="caution">
    <text evidence="12">Lacks conserved residue(s) required for the propagation of feature annotation.</text>
</comment>
<dbReference type="InterPro" id="IPR017871">
    <property type="entry name" value="ABC_transporter-like_CS"/>
</dbReference>
<feature type="region of interest" description="PtIM" evidence="12">
    <location>
        <begin position="236"/>
        <end position="316"/>
    </location>
</feature>
<comment type="function">
    <text evidence="12">A translation factor that gates the progression of the 70S ribosomal initiation complex (IC, containing tRNA(fMet) in the P-site) into the translation elongation cycle by using a mechanism sensitive to the ATP/ADP ratio. Binds to the 70S ribosome E-site where it modulates the state of the translating ribosome during subunit translocation. ATP hydrolysis probably frees it from the ribosome, which can enter the elongation phase.</text>
</comment>
<name>A0A936YTC1_9HYPH</name>
<gene>
    <name evidence="12 14" type="primary">ettA</name>
    <name evidence="14" type="ORF">JJB09_21030</name>
</gene>
<dbReference type="Pfam" id="PF00005">
    <property type="entry name" value="ABC_tran"/>
    <property type="match status" value="2"/>
</dbReference>
<evidence type="ECO:0000256" key="9">
    <source>
        <dbReference type="ARBA" id="ARBA00022845"/>
    </source>
</evidence>
<feature type="binding site" evidence="12">
    <location>
        <begin position="350"/>
        <end position="357"/>
    </location>
    <ligand>
        <name>ATP</name>
        <dbReference type="ChEBI" id="CHEBI:30616"/>
        <label>2</label>
    </ligand>
</feature>
<keyword evidence="3 12" id="KW-0820">tRNA-binding</keyword>
<dbReference type="FunFam" id="3.40.50.300:FF:000011">
    <property type="entry name" value="Putative ABC transporter ATP-binding component"/>
    <property type="match status" value="1"/>
</dbReference>
<feature type="domain" description="ABC transporter" evidence="13">
    <location>
        <begin position="7"/>
        <end position="253"/>
    </location>
</feature>
<dbReference type="EMBL" id="JAEQNC010000013">
    <property type="protein sequence ID" value="MBL0374501.1"/>
    <property type="molecule type" value="Genomic_DNA"/>
</dbReference>
<keyword evidence="7 12" id="KW-0378">Hydrolase</keyword>
<dbReference type="Pfam" id="PF12848">
    <property type="entry name" value="ABC_tran_Xtn"/>
    <property type="match status" value="1"/>
</dbReference>
<comment type="domain">
    <text evidence="12">The arm domain is inserted in the first ABC transporter domain. Probably contacts ribosomal protein L1.</text>
</comment>
<dbReference type="GO" id="GO:0045900">
    <property type="term" value="P:negative regulation of translational elongation"/>
    <property type="evidence" value="ECO:0007669"/>
    <property type="project" value="UniProtKB-UniRule"/>
</dbReference>
<feature type="binding site" evidence="12">
    <location>
        <begin position="39"/>
        <end position="46"/>
    </location>
    <ligand>
        <name>ATP</name>
        <dbReference type="ChEBI" id="CHEBI:30616"/>
        <label>1</label>
    </ligand>
</feature>
<dbReference type="GO" id="GO:0019843">
    <property type="term" value="F:rRNA binding"/>
    <property type="evidence" value="ECO:0007669"/>
    <property type="project" value="UniProtKB-UniRule"/>
</dbReference>
<dbReference type="GO" id="GO:0000049">
    <property type="term" value="F:tRNA binding"/>
    <property type="evidence" value="ECO:0007669"/>
    <property type="project" value="UniProtKB-UniRule"/>
</dbReference>
<dbReference type="GO" id="GO:0016887">
    <property type="term" value="F:ATP hydrolysis activity"/>
    <property type="evidence" value="ECO:0007669"/>
    <property type="project" value="UniProtKB-UniRule"/>
</dbReference>
<accession>A0A936YTC1</accession>
<evidence type="ECO:0000256" key="10">
    <source>
        <dbReference type="ARBA" id="ARBA00022884"/>
    </source>
</evidence>
<evidence type="ECO:0000256" key="1">
    <source>
        <dbReference type="ARBA" id="ARBA00005868"/>
    </source>
</evidence>
<keyword evidence="10 12" id="KW-0694">RNA-binding</keyword>
<evidence type="ECO:0000256" key="5">
    <source>
        <dbReference type="ARBA" id="ARBA00022737"/>
    </source>
</evidence>
<dbReference type="PANTHER" id="PTHR43858">
    <property type="entry name" value="ENERGY-DEPENDENT TRANSLATIONAL THROTTLE PROTEIN ETTA"/>
    <property type="match status" value="1"/>
</dbReference>
<keyword evidence="6 12" id="KW-0547">Nucleotide-binding</keyword>
<evidence type="ECO:0000256" key="11">
    <source>
        <dbReference type="ARBA" id="ARBA00022917"/>
    </source>
</evidence>
<dbReference type="Gene3D" id="3.40.50.300">
    <property type="entry name" value="P-loop containing nucleotide triphosphate hydrolases"/>
    <property type="match status" value="2"/>
</dbReference>
<dbReference type="AlphaFoldDB" id="A0A936YTC1"/>
<keyword evidence="2 12" id="KW-0963">Cytoplasm</keyword>
<evidence type="ECO:0000256" key="4">
    <source>
        <dbReference type="ARBA" id="ARBA00022730"/>
    </source>
</evidence>
<dbReference type="InterPro" id="IPR003593">
    <property type="entry name" value="AAA+_ATPase"/>
</dbReference>
<evidence type="ECO:0000256" key="3">
    <source>
        <dbReference type="ARBA" id="ARBA00022555"/>
    </source>
</evidence>
<dbReference type="InterPro" id="IPR027417">
    <property type="entry name" value="P-loop_NTPase"/>
</dbReference>
<dbReference type="GO" id="GO:0006412">
    <property type="term" value="P:translation"/>
    <property type="evidence" value="ECO:0007669"/>
    <property type="project" value="UniProtKB-KW"/>
</dbReference>
<dbReference type="CDD" id="cd03221">
    <property type="entry name" value="ABCF_EF-3"/>
    <property type="match status" value="2"/>
</dbReference>
<evidence type="ECO:0000256" key="12">
    <source>
        <dbReference type="HAMAP-Rule" id="MF_00847"/>
    </source>
</evidence>
<comment type="subcellular location">
    <subcellularLocation>
        <location evidence="12">Cytoplasm</location>
    </subcellularLocation>
    <text evidence="12">Associates with ribosomes and polysomes.</text>
</comment>
<keyword evidence="9 12" id="KW-0810">Translation regulation</keyword>
<dbReference type="GO" id="GO:0005737">
    <property type="term" value="C:cytoplasm"/>
    <property type="evidence" value="ECO:0007669"/>
    <property type="project" value="UniProtKB-SubCell"/>
</dbReference>
<dbReference type="InterPro" id="IPR032781">
    <property type="entry name" value="ABC_tran_Xtn"/>
</dbReference>
<evidence type="ECO:0000256" key="6">
    <source>
        <dbReference type="ARBA" id="ARBA00022741"/>
    </source>
</evidence>
<evidence type="ECO:0000256" key="2">
    <source>
        <dbReference type="ARBA" id="ARBA00022490"/>
    </source>
</evidence>
<dbReference type="SUPFAM" id="SSF52540">
    <property type="entry name" value="P-loop containing nucleoside triphosphate hydrolases"/>
    <property type="match status" value="2"/>
</dbReference>
<dbReference type="InterPro" id="IPR003439">
    <property type="entry name" value="ABC_transporter-like_ATP-bd"/>
</dbReference>
<dbReference type="PROSITE" id="PS00211">
    <property type="entry name" value="ABC_TRANSPORTER_1"/>
    <property type="match status" value="1"/>
</dbReference>
<dbReference type="PANTHER" id="PTHR43858:SF1">
    <property type="entry name" value="ABC TRANSPORTER-RELATED PROTEIN"/>
    <property type="match status" value="1"/>
</dbReference>
<dbReference type="InterPro" id="IPR022374">
    <property type="entry name" value="EttA"/>
</dbReference>
<sequence length="549" mass="60843">MARQFIYHMSGLTKAYGTKKVLENIHLSFYPDAKIGILGPNGAGKSTVLRIMAGLDKEWTGEAWVAEGATVGYLPQEPQLDPTKTVLENAMEGVAKKKAIIDRYNELMMNYSDETADEGARLQDIIDSQNLWDLESQVEMAMEALRCPPGDASVENLSGGEKRRVALCQLLLSQPDLLLLDEPTNHLDAETIAWLERHLREYPGSVLMVTHDRYFLDNVTGWILELDRGRGIPYEGNYSAYLAAKSKRMMQEGREDASRQKAISREAEWISSSPKARQTKSKARIRAYDELVQAAADRRPGDAQIIIPVGERLGNVVIEVENLSKGYGDTLLIDDLTFNLPPGGIVGVIGPNGAGKSTLFRMITGQETPDAGSIRIGDSVDLAYVDQSRDALDGNKTVWEEISGGNDIIKLGKYEMNSRAYCSTFNFKGGDQQQKVGTLSGGQRNRVHLAKMLKAGGNVVLLDEPTNDLDTETLAALEDALENFAGCAVIISHDRMFLDRLATHILAFEGDSHIEWFEGNFEDYEKDKIRRLGPDSVNPKRVTYKPLTR</sequence>
<protein>
    <recommendedName>
        <fullName evidence="12">Energy-dependent translational throttle protein EttA</fullName>
        <ecNumber evidence="12">3.6.1.-</ecNumber>
    </recommendedName>
    <alternativeName>
        <fullName evidence="12">Translational regulatory factor EttA</fullName>
    </alternativeName>
</protein>
<comment type="catalytic activity">
    <reaction evidence="12">
        <text>ATP + H2O = ADP + phosphate + H(+)</text>
        <dbReference type="Rhea" id="RHEA:13065"/>
        <dbReference type="ChEBI" id="CHEBI:15377"/>
        <dbReference type="ChEBI" id="CHEBI:15378"/>
        <dbReference type="ChEBI" id="CHEBI:30616"/>
        <dbReference type="ChEBI" id="CHEBI:43474"/>
        <dbReference type="ChEBI" id="CHEBI:456216"/>
    </reaction>
</comment>
<dbReference type="HAMAP" id="MF_00847">
    <property type="entry name" value="EttA"/>
    <property type="match status" value="1"/>
</dbReference>
<proteinExistence type="inferred from homology"/>
<keyword evidence="11 12" id="KW-0648">Protein biosynthesis</keyword>